<name>A0ACB8B7B4_9AGAM</name>
<evidence type="ECO:0000313" key="1">
    <source>
        <dbReference type="EMBL" id="KAH7920783.1"/>
    </source>
</evidence>
<gene>
    <name evidence="1" type="ORF">BV22DRAFT_1198675</name>
</gene>
<sequence>MSSLHERRSRKSRLLSRDVIIMGLRFFWTIVVIWCEFGVFFYSLSDCRWPDKALKLPGSKDKPMRVLLISDPQVRNPFSSSMNSWFGYSSTGTYLRKSWSVVTRLHPQAVIFLGDMLASGRYVTNKEEYDLYYDEFKATFPLDASVPTYFIPGNNDVGLGESPSFSKNARQFYSDHFGPLNQAVSLAGHRLVLLDAPKLVEEDYRRHGLGMPYDLWTPITGGPIEFLNSIHAAEDRKHEPVILFSHIPLSRPSSRSCGPLREKGSIRAGAGSGYQNMLGKETTEFLLNSVRPAAVFSGDNRDYCDCVHPVRYTEHDATTENTIREVTVKSFSPARHIRRPGFQLLSLIPPQSASASSPTFADAHCLLPDNFRIFSSIYLPCITLTFIILLYLNVSPSRHKRRFSSLSPILLSPNSSRPPSPSRGPESAIWSTWSPRKLRVPVSPTTPLPPSLRVPNTKAAPALRASSSPATPQDSPLLSPITLFTPEDDGDDHMNPAQYISSYESQSRPASRDGEFDKRRVTPNAPFFLPPPNSSTRRNFSRSWSFVFWGRRRRMTISIPSFLAPGSWGVIKRQLTSRDTNPRSSRRRHSLVWRLASDSVSIALPAVLAWSVVGWLFF</sequence>
<accession>A0ACB8B7B4</accession>
<dbReference type="Proteomes" id="UP000790709">
    <property type="component" value="Unassembled WGS sequence"/>
</dbReference>
<protein>
    <submittedName>
        <fullName evidence="1">Metallo-dependent phosphatase</fullName>
    </submittedName>
</protein>
<evidence type="ECO:0000313" key="2">
    <source>
        <dbReference type="Proteomes" id="UP000790709"/>
    </source>
</evidence>
<comment type="caution">
    <text evidence="1">The sequence shown here is derived from an EMBL/GenBank/DDBJ whole genome shotgun (WGS) entry which is preliminary data.</text>
</comment>
<reference evidence="1" key="1">
    <citation type="journal article" date="2021" name="New Phytol.">
        <title>Evolutionary innovations through gain and loss of genes in the ectomycorrhizal Boletales.</title>
        <authorList>
            <person name="Wu G."/>
            <person name="Miyauchi S."/>
            <person name="Morin E."/>
            <person name="Kuo A."/>
            <person name="Drula E."/>
            <person name="Varga T."/>
            <person name="Kohler A."/>
            <person name="Feng B."/>
            <person name="Cao Y."/>
            <person name="Lipzen A."/>
            <person name="Daum C."/>
            <person name="Hundley H."/>
            <person name="Pangilinan J."/>
            <person name="Johnson J."/>
            <person name="Barry K."/>
            <person name="LaButti K."/>
            <person name="Ng V."/>
            <person name="Ahrendt S."/>
            <person name="Min B."/>
            <person name="Choi I.G."/>
            <person name="Park H."/>
            <person name="Plett J.M."/>
            <person name="Magnuson J."/>
            <person name="Spatafora J.W."/>
            <person name="Nagy L.G."/>
            <person name="Henrissat B."/>
            <person name="Grigoriev I.V."/>
            <person name="Yang Z.L."/>
            <person name="Xu J."/>
            <person name="Martin F.M."/>
        </authorList>
    </citation>
    <scope>NUCLEOTIDE SEQUENCE</scope>
    <source>
        <strain evidence="1">KUC20120723A-06</strain>
    </source>
</reference>
<dbReference type="EMBL" id="MU266559">
    <property type="protein sequence ID" value="KAH7920783.1"/>
    <property type="molecule type" value="Genomic_DNA"/>
</dbReference>
<organism evidence="1 2">
    <name type="scientific">Leucogyrophana mollusca</name>
    <dbReference type="NCBI Taxonomy" id="85980"/>
    <lineage>
        <taxon>Eukaryota</taxon>
        <taxon>Fungi</taxon>
        <taxon>Dikarya</taxon>
        <taxon>Basidiomycota</taxon>
        <taxon>Agaricomycotina</taxon>
        <taxon>Agaricomycetes</taxon>
        <taxon>Agaricomycetidae</taxon>
        <taxon>Boletales</taxon>
        <taxon>Boletales incertae sedis</taxon>
        <taxon>Leucogyrophana</taxon>
    </lineage>
</organism>
<keyword evidence="2" id="KW-1185">Reference proteome</keyword>
<proteinExistence type="predicted"/>